<keyword evidence="2" id="KW-0812">Transmembrane</keyword>
<protein>
    <submittedName>
        <fullName evidence="4">DegV family EDD domain-containing protein</fullName>
    </submittedName>
</protein>
<dbReference type="InterPro" id="IPR003797">
    <property type="entry name" value="DegV"/>
</dbReference>
<accession>A0A974XHN5</accession>
<keyword evidence="1" id="KW-0446">Lipid-binding</keyword>
<dbReference type="InterPro" id="IPR036117">
    <property type="entry name" value="DhaL_dom_sf"/>
</dbReference>
<dbReference type="EMBL" id="CP071444">
    <property type="protein sequence ID" value="QSX08855.1"/>
    <property type="molecule type" value="Genomic_DNA"/>
</dbReference>
<dbReference type="RefSeq" id="WP_207300196.1">
    <property type="nucleotide sequence ID" value="NZ_CP071444.1"/>
</dbReference>
<dbReference type="InterPro" id="IPR004007">
    <property type="entry name" value="DhaL_dom"/>
</dbReference>
<gene>
    <name evidence="4" type="ORF">J0B03_01860</name>
</gene>
<dbReference type="NCBIfam" id="TIGR00762">
    <property type="entry name" value="DegV"/>
    <property type="match status" value="1"/>
</dbReference>
<dbReference type="Gene3D" id="3.30.1180.10">
    <property type="match status" value="1"/>
</dbReference>
<evidence type="ECO:0000313" key="5">
    <source>
        <dbReference type="Proteomes" id="UP000663499"/>
    </source>
</evidence>
<evidence type="ECO:0000259" key="3">
    <source>
        <dbReference type="PROSITE" id="PS51480"/>
    </source>
</evidence>
<evidence type="ECO:0000256" key="1">
    <source>
        <dbReference type="ARBA" id="ARBA00023121"/>
    </source>
</evidence>
<feature type="transmembrane region" description="Helical" evidence="2">
    <location>
        <begin position="569"/>
        <end position="591"/>
    </location>
</feature>
<dbReference type="Proteomes" id="UP000663499">
    <property type="component" value="Chromosome"/>
</dbReference>
<dbReference type="InterPro" id="IPR050270">
    <property type="entry name" value="DegV_domain_contain"/>
</dbReference>
<feature type="domain" description="DhaL" evidence="3">
    <location>
        <begin position="9"/>
        <end position="199"/>
    </location>
</feature>
<dbReference type="SMART" id="SM01120">
    <property type="entry name" value="Dak2"/>
    <property type="match status" value="1"/>
</dbReference>
<dbReference type="PANTHER" id="PTHR33434">
    <property type="entry name" value="DEGV DOMAIN-CONTAINING PROTEIN DR_1986-RELATED"/>
    <property type="match status" value="1"/>
</dbReference>
<name>A0A974XHN5_9FIRM</name>
<dbReference type="PROSITE" id="PS51482">
    <property type="entry name" value="DEGV"/>
    <property type="match status" value="1"/>
</dbReference>
<dbReference type="GO" id="GO:0004371">
    <property type="term" value="F:glycerone kinase activity"/>
    <property type="evidence" value="ECO:0007669"/>
    <property type="project" value="InterPro"/>
</dbReference>
<dbReference type="SUPFAM" id="SSF82549">
    <property type="entry name" value="DAK1/DegV-like"/>
    <property type="match status" value="1"/>
</dbReference>
<dbReference type="PROSITE" id="PS51480">
    <property type="entry name" value="DHAL"/>
    <property type="match status" value="1"/>
</dbReference>
<dbReference type="Gene3D" id="3.40.50.10170">
    <property type="match status" value="1"/>
</dbReference>
<evidence type="ECO:0000256" key="2">
    <source>
        <dbReference type="SAM" id="Phobius"/>
    </source>
</evidence>
<keyword evidence="2" id="KW-1133">Transmembrane helix</keyword>
<dbReference type="GO" id="GO:0006071">
    <property type="term" value="P:glycerol metabolic process"/>
    <property type="evidence" value="ECO:0007669"/>
    <property type="project" value="InterPro"/>
</dbReference>
<keyword evidence="5" id="KW-1185">Reference proteome</keyword>
<dbReference type="SUPFAM" id="SSF101473">
    <property type="entry name" value="DhaL-like"/>
    <property type="match status" value="1"/>
</dbReference>
<dbReference type="Pfam" id="PF02645">
    <property type="entry name" value="DegV"/>
    <property type="match status" value="1"/>
</dbReference>
<dbReference type="Gene3D" id="1.25.40.340">
    <property type="match status" value="1"/>
</dbReference>
<reference evidence="4" key="1">
    <citation type="submission" date="2021-03" db="EMBL/GenBank/DDBJ databases">
        <title>Alkalibacter marinus sp. nov., isolated from tidal flat sediment.</title>
        <authorList>
            <person name="Namirimu T."/>
            <person name="Yang J.-A."/>
            <person name="Yang S.-H."/>
            <person name="Kim Y.-J."/>
            <person name="Kwon K.K."/>
        </authorList>
    </citation>
    <scope>NUCLEOTIDE SEQUENCE</scope>
    <source>
        <strain evidence="4">ES005</strain>
    </source>
</reference>
<proteinExistence type="predicted"/>
<dbReference type="Pfam" id="PF21645">
    <property type="entry name" value="FakA-like_M"/>
    <property type="match status" value="1"/>
</dbReference>
<organism evidence="4 5">
    <name type="scientific">Alkalibacter rhizosphaerae</name>
    <dbReference type="NCBI Taxonomy" id="2815577"/>
    <lineage>
        <taxon>Bacteria</taxon>
        <taxon>Bacillati</taxon>
        <taxon>Bacillota</taxon>
        <taxon>Clostridia</taxon>
        <taxon>Eubacteriales</taxon>
        <taxon>Eubacteriaceae</taxon>
        <taxon>Alkalibacter</taxon>
    </lineage>
</organism>
<dbReference type="PANTHER" id="PTHR33434:SF8">
    <property type="entry name" value="DEGV DOMAIN-CONTAINING PROTEIN SPR1019"/>
    <property type="match status" value="1"/>
</dbReference>
<sequence length="599" mass="66290">MKFTQLTGENIYYSFVSGANQVIAQKKVLNDINVFPVPDGDTGNNLASTMETIIEEAKVDANAYRTFQSIADAALTGARGNSGIIFAQYINGISDSLADEDVISIRSFAESVKNAVPHAYSAISNPVEGTMITVIKDWAEAVHSKWEQAGDFYELLSHSLETAMESLRQTTEKLKVLKDASVVDSGAKGFVHFVEGFAQFLKTGEMEKLKRQDEIIDFGEHPEHVHDHFDQRYCTEGLIAKDGLDLDRLKEDLAGIGDSLIVAGNSRKARIHVHTNHPDEVFMKLRSHGRILQQKVDDMKSQYDAIYNRKYPIALVTDSIADLPKEWMDHYQIHMIPLNLMMDDTAYLDKVTITSESFYKLMDEVETYPTSAQPNAKVVEGILSSIMSHYDSIIVVTVAKALSGTYQTIANAAEKLRQQGKKITVVDSKQNSGAQGLLVMKAAEWIHEGKTHEEVVSLLEEKIPKTKILVSVNTLKYMVRSGRVNKVTGVLGKLMNLKPVISLDENGMGTILDKAFSIKGNTAKIKNRIKAMEEEYGNLRYAIVHAGSEKRAQEYHEIFKGILGKEPEYIMSISPIVAMSAGIGCAAVAVMSDEKGKTA</sequence>
<dbReference type="InterPro" id="IPR048394">
    <property type="entry name" value="FakA-like_M"/>
</dbReference>
<dbReference type="GO" id="GO:0008289">
    <property type="term" value="F:lipid binding"/>
    <property type="evidence" value="ECO:0007669"/>
    <property type="project" value="UniProtKB-KW"/>
</dbReference>
<evidence type="ECO:0000313" key="4">
    <source>
        <dbReference type="EMBL" id="QSX08855.1"/>
    </source>
</evidence>
<dbReference type="SMART" id="SM01121">
    <property type="entry name" value="Dak1_2"/>
    <property type="match status" value="1"/>
</dbReference>
<keyword evidence="2" id="KW-0472">Membrane</keyword>
<dbReference type="InterPro" id="IPR033470">
    <property type="entry name" value="FakA-like_C"/>
</dbReference>
<dbReference type="Pfam" id="PF02734">
    <property type="entry name" value="Dak2"/>
    <property type="match status" value="1"/>
</dbReference>
<dbReference type="AlphaFoldDB" id="A0A974XHN5"/>
<dbReference type="InterPro" id="IPR043168">
    <property type="entry name" value="DegV_C"/>
</dbReference>
<dbReference type="KEGG" id="alka:J0B03_01860"/>